<dbReference type="EMBL" id="ML977144">
    <property type="protein sequence ID" value="KAF1989536.1"/>
    <property type="molecule type" value="Genomic_DNA"/>
</dbReference>
<feature type="compositionally biased region" description="Basic and acidic residues" evidence="1">
    <location>
        <begin position="954"/>
        <end position="965"/>
    </location>
</feature>
<feature type="region of interest" description="Disordered" evidence="1">
    <location>
        <begin position="746"/>
        <end position="775"/>
    </location>
</feature>
<name>A0A6G1H8I9_9PEZI</name>
<feature type="compositionally biased region" description="Low complexity" evidence="1">
    <location>
        <begin position="908"/>
        <end position="919"/>
    </location>
</feature>
<feature type="region of interest" description="Disordered" evidence="1">
    <location>
        <begin position="680"/>
        <end position="699"/>
    </location>
</feature>
<feature type="compositionally biased region" description="Basic and acidic residues" evidence="1">
    <location>
        <begin position="282"/>
        <end position="292"/>
    </location>
</feature>
<feature type="compositionally biased region" description="Basic and acidic residues" evidence="1">
    <location>
        <begin position="34"/>
        <end position="65"/>
    </location>
</feature>
<evidence type="ECO:0000313" key="2">
    <source>
        <dbReference type="EMBL" id="KAF1989536.1"/>
    </source>
</evidence>
<reference evidence="2" key="1">
    <citation type="journal article" date="2020" name="Stud. Mycol.">
        <title>101 Dothideomycetes genomes: a test case for predicting lifestyles and emergence of pathogens.</title>
        <authorList>
            <person name="Haridas S."/>
            <person name="Albert R."/>
            <person name="Binder M."/>
            <person name="Bloem J."/>
            <person name="Labutti K."/>
            <person name="Salamov A."/>
            <person name="Andreopoulos B."/>
            <person name="Baker S."/>
            <person name="Barry K."/>
            <person name="Bills G."/>
            <person name="Bluhm B."/>
            <person name="Cannon C."/>
            <person name="Castanera R."/>
            <person name="Culley D."/>
            <person name="Daum C."/>
            <person name="Ezra D."/>
            <person name="Gonzalez J."/>
            <person name="Henrissat B."/>
            <person name="Kuo A."/>
            <person name="Liang C."/>
            <person name="Lipzen A."/>
            <person name="Lutzoni F."/>
            <person name="Magnuson J."/>
            <person name="Mondo S."/>
            <person name="Nolan M."/>
            <person name="Ohm R."/>
            <person name="Pangilinan J."/>
            <person name="Park H.-J."/>
            <person name="Ramirez L."/>
            <person name="Alfaro M."/>
            <person name="Sun H."/>
            <person name="Tritt A."/>
            <person name="Yoshinaga Y."/>
            <person name="Zwiers L.-H."/>
            <person name="Turgeon B."/>
            <person name="Goodwin S."/>
            <person name="Spatafora J."/>
            <person name="Crous P."/>
            <person name="Grigoriev I."/>
        </authorList>
    </citation>
    <scope>NUCLEOTIDE SEQUENCE</scope>
    <source>
        <strain evidence="2">CBS 113979</strain>
    </source>
</reference>
<dbReference type="Proteomes" id="UP000800041">
    <property type="component" value="Unassembled WGS sequence"/>
</dbReference>
<feature type="compositionally biased region" description="Polar residues" evidence="1">
    <location>
        <begin position="294"/>
        <end position="306"/>
    </location>
</feature>
<feature type="compositionally biased region" description="Basic residues" evidence="1">
    <location>
        <begin position="891"/>
        <end position="901"/>
    </location>
</feature>
<dbReference type="AlphaFoldDB" id="A0A6G1H8I9"/>
<feature type="region of interest" description="Disordered" evidence="1">
    <location>
        <begin position="521"/>
        <end position="554"/>
    </location>
</feature>
<feature type="compositionally biased region" description="Polar residues" evidence="1">
    <location>
        <begin position="855"/>
        <end position="888"/>
    </location>
</feature>
<feature type="compositionally biased region" description="Polar residues" evidence="1">
    <location>
        <begin position="759"/>
        <end position="771"/>
    </location>
</feature>
<feature type="compositionally biased region" description="Polar residues" evidence="1">
    <location>
        <begin position="686"/>
        <end position="699"/>
    </location>
</feature>
<keyword evidence="3" id="KW-1185">Reference proteome</keyword>
<feature type="compositionally biased region" description="Basic and acidic residues" evidence="1">
    <location>
        <begin position="381"/>
        <end position="402"/>
    </location>
</feature>
<feature type="compositionally biased region" description="Low complexity" evidence="1">
    <location>
        <begin position="925"/>
        <end position="934"/>
    </location>
</feature>
<feature type="region of interest" description="Disordered" evidence="1">
    <location>
        <begin position="847"/>
        <end position="965"/>
    </location>
</feature>
<feature type="region of interest" description="Disordered" evidence="1">
    <location>
        <begin position="30"/>
        <end position="105"/>
    </location>
</feature>
<feature type="region of interest" description="Disordered" evidence="1">
    <location>
        <begin position="205"/>
        <end position="351"/>
    </location>
</feature>
<accession>A0A6G1H8I9</accession>
<sequence length="1018" mass="112779">MIRNAPSKITLTMTDVDRVKYRIAERSVATTHHAIGEHPRPHYPKPRLESRPRYNRGPERSRDDAIIEADPSLYPSEQSALECSDYTPSEPEEPSSSSDEGPPAIDSLIQSIDLDETFSVSQSLSRSFSQGQPAALTTTAHSTATISPPTVLAQSQEPLPTTPRIRLEGADTHSSLPCHLPVSSPTLKLGAGGAQDIDTCTRLNRTQPESYHQPRLTGENAMKRDDTTRQLLKGSVLDHPGPLFLPKQIPVDERRSSSHKVSRGLATKARRNSHIHSHRPLRSRESSMEKPKVQQRTSISSPNLQLTGRDRVRKKSTHSPRQTLQPKNGVARDGGPTRRSHARSDPFPVVDKNEAKYMKMLAEKTSPLGNLTRKFAEMCRSSENEKKEDEQKVLKRAAEDAAVKPSKPKPRYLWSDMNFKGYEPSKVRTDSSPSSESSKHGTPPTKKAGKRSSKPPKLSHEHRSASVGAPPESAYRPTHPEPKGDFIAREYPLKHVGQDCSHYSADRHVPLLHFAGQVHSHCSTNPSTSYPVSSYNSSRSSRPQSNRSYLTPLTGSLPSFDGPYPAIGGQRQFSAPTSALSVPDVHSAAFRKETTAKPSSYMVRPERDGETKPLVTSRAAYNAVRMEVLHPAAAVSWPEGTLMSSIDNPNAPLPPEPPNCPPHLRRRWAKADMYSNLLDSSKRSHGSQQPFSAHSQVPTGFSKAPTMQGSHIYLQHPPMSAPHLSPAIYHTVATSRGQVYLRHPSSASQLGTSHGVPLSSRSHPHLSQPSSEAHLRTPTFACESSNSPSHLRHRLSEMHLQYPAEDEVSIISASSSRRHLRHHSSDMRLLYVYEAPSSSRAMPYIHPSQRHESISRPSTVTSNNRQQPSRHSEPRTPSGSMASSSQQYIHHPPRSNRHSHRTPVYIGPPASLHSSSSRPSHYHQSDVQHQSQQLSHHHFILPSGTPSHISSIRRSRENQENSDEAAREMVLAETRQIATERMEREREGSVAGVVITGGMIVTPEREGRFARLAREEGL</sequence>
<feature type="compositionally biased region" description="Low complexity" evidence="1">
    <location>
        <begin position="523"/>
        <end position="549"/>
    </location>
</feature>
<proteinExistence type="predicted"/>
<feature type="region of interest" description="Disordered" evidence="1">
    <location>
        <begin position="381"/>
        <end position="485"/>
    </location>
</feature>
<feature type="region of interest" description="Disordered" evidence="1">
    <location>
        <begin position="591"/>
        <end position="613"/>
    </location>
</feature>
<gene>
    <name evidence="2" type="ORF">K402DRAFT_256336</name>
</gene>
<evidence type="ECO:0000313" key="3">
    <source>
        <dbReference type="Proteomes" id="UP000800041"/>
    </source>
</evidence>
<feature type="compositionally biased region" description="Low complexity" evidence="1">
    <location>
        <begin position="94"/>
        <end position="103"/>
    </location>
</feature>
<evidence type="ECO:0000256" key="1">
    <source>
        <dbReference type="SAM" id="MobiDB-lite"/>
    </source>
</evidence>
<feature type="compositionally biased region" description="Basic residues" evidence="1">
    <location>
        <begin position="257"/>
        <end position="281"/>
    </location>
</feature>
<organism evidence="2 3">
    <name type="scientific">Aulographum hederae CBS 113979</name>
    <dbReference type="NCBI Taxonomy" id="1176131"/>
    <lineage>
        <taxon>Eukaryota</taxon>
        <taxon>Fungi</taxon>
        <taxon>Dikarya</taxon>
        <taxon>Ascomycota</taxon>
        <taxon>Pezizomycotina</taxon>
        <taxon>Dothideomycetes</taxon>
        <taxon>Pleosporomycetidae</taxon>
        <taxon>Aulographales</taxon>
        <taxon>Aulographaceae</taxon>
    </lineage>
</organism>
<protein>
    <submittedName>
        <fullName evidence="2">Uncharacterized protein</fullName>
    </submittedName>
</protein>